<dbReference type="InterPro" id="IPR041698">
    <property type="entry name" value="Methyltransf_25"/>
</dbReference>
<keyword evidence="2" id="KW-0808">Transferase</keyword>
<evidence type="ECO:0000256" key="3">
    <source>
        <dbReference type="ARBA" id="ARBA00022691"/>
    </source>
</evidence>
<dbReference type="EMBL" id="JADGJD010001911">
    <property type="protein sequence ID" value="KAJ3036709.1"/>
    <property type="molecule type" value="Genomic_DNA"/>
</dbReference>
<dbReference type="PANTHER" id="PTHR35897">
    <property type="entry name" value="METHYLTRANSFERASE AUSD"/>
    <property type="match status" value="1"/>
</dbReference>
<comment type="similarity">
    <text evidence="4">Belongs to the class I-like SAM-binding methyltransferase superfamily.</text>
</comment>
<keyword evidence="3" id="KW-0949">S-adenosyl-L-methionine</keyword>
<dbReference type="PANTHER" id="PTHR35897:SF1">
    <property type="entry name" value="METHYLTRANSFERASE AUSD"/>
    <property type="match status" value="1"/>
</dbReference>
<feature type="domain" description="Methyltransferase" evidence="5">
    <location>
        <begin position="107"/>
        <end position="213"/>
    </location>
</feature>
<dbReference type="SUPFAM" id="SSF53335">
    <property type="entry name" value="S-adenosyl-L-methionine-dependent methyltransferases"/>
    <property type="match status" value="1"/>
</dbReference>
<organism evidence="6 7">
    <name type="scientific">Rhizophlyctis rosea</name>
    <dbReference type="NCBI Taxonomy" id="64517"/>
    <lineage>
        <taxon>Eukaryota</taxon>
        <taxon>Fungi</taxon>
        <taxon>Fungi incertae sedis</taxon>
        <taxon>Chytridiomycota</taxon>
        <taxon>Chytridiomycota incertae sedis</taxon>
        <taxon>Chytridiomycetes</taxon>
        <taxon>Rhizophlyctidales</taxon>
        <taxon>Rhizophlyctidaceae</taxon>
        <taxon>Rhizophlyctis</taxon>
    </lineage>
</organism>
<comment type="caution">
    <text evidence="6">The sequence shown here is derived from an EMBL/GenBank/DDBJ whole genome shotgun (WGS) entry which is preliminary data.</text>
</comment>
<dbReference type="InterPro" id="IPR051654">
    <property type="entry name" value="Meroterpenoid_MTases"/>
</dbReference>
<protein>
    <recommendedName>
        <fullName evidence="5">Methyltransferase domain-containing protein</fullName>
    </recommendedName>
</protein>
<evidence type="ECO:0000256" key="4">
    <source>
        <dbReference type="ARBA" id="ARBA00038314"/>
    </source>
</evidence>
<proteinExistence type="inferred from homology"/>
<evidence type="ECO:0000259" key="5">
    <source>
        <dbReference type="Pfam" id="PF13649"/>
    </source>
</evidence>
<dbReference type="Proteomes" id="UP001212841">
    <property type="component" value="Unassembled WGS sequence"/>
</dbReference>
<evidence type="ECO:0000313" key="7">
    <source>
        <dbReference type="Proteomes" id="UP001212841"/>
    </source>
</evidence>
<evidence type="ECO:0000256" key="1">
    <source>
        <dbReference type="ARBA" id="ARBA00005179"/>
    </source>
</evidence>
<dbReference type="InterPro" id="IPR029063">
    <property type="entry name" value="SAM-dependent_MTases_sf"/>
</dbReference>
<dbReference type="AlphaFoldDB" id="A0AAD5S270"/>
<gene>
    <name evidence="6" type="ORF">HK097_003769</name>
</gene>
<reference evidence="6" key="1">
    <citation type="submission" date="2020-05" db="EMBL/GenBank/DDBJ databases">
        <title>Phylogenomic resolution of chytrid fungi.</title>
        <authorList>
            <person name="Stajich J.E."/>
            <person name="Amses K."/>
            <person name="Simmons R."/>
            <person name="Seto K."/>
            <person name="Myers J."/>
            <person name="Bonds A."/>
            <person name="Quandt C.A."/>
            <person name="Barry K."/>
            <person name="Liu P."/>
            <person name="Grigoriev I."/>
            <person name="Longcore J.E."/>
            <person name="James T.Y."/>
        </authorList>
    </citation>
    <scope>NUCLEOTIDE SEQUENCE</scope>
    <source>
        <strain evidence="6">JEL0318</strain>
    </source>
</reference>
<dbReference type="GO" id="GO:0016740">
    <property type="term" value="F:transferase activity"/>
    <property type="evidence" value="ECO:0007669"/>
    <property type="project" value="UniProtKB-KW"/>
</dbReference>
<dbReference type="CDD" id="cd02440">
    <property type="entry name" value="AdoMet_MTases"/>
    <property type="match status" value="1"/>
</dbReference>
<dbReference type="Pfam" id="PF13649">
    <property type="entry name" value="Methyltransf_25"/>
    <property type="match status" value="1"/>
</dbReference>
<feature type="non-terminal residue" evidence="6">
    <location>
        <position position="214"/>
    </location>
</feature>
<name>A0AAD5S270_9FUNG</name>
<sequence length="214" mass="24133">MSALQSSTTVNTPNLNGYSFLDTNAEPPEINDGHLTFLSRYTGIDDLDVLRKGVIEVWREAREKHHVYKCIETFMFLIPAIQFHPSYRTLLNTLSDRQSSHQPAPYIADVGCCFGTDVRRLIYDGVPAENIVGVDLHDGYWNIGKRLFEDGERIEGVKTVWRDMASGEEGAVEREGLKGRFDFVVAMAVLHVFSKEQQRIFLANILQLLTPGGT</sequence>
<keyword evidence="7" id="KW-1185">Reference proteome</keyword>
<accession>A0AAD5S270</accession>
<evidence type="ECO:0000256" key="2">
    <source>
        <dbReference type="ARBA" id="ARBA00022679"/>
    </source>
</evidence>
<evidence type="ECO:0000313" key="6">
    <source>
        <dbReference type="EMBL" id="KAJ3036709.1"/>
    </source>
</evidence>
<dbReference type="Gene3D" id="3.40.50.150">
    <property type="entry name" value="Vaccinia Virus protein VP39"/>
    <property type="match status" value="1"/>
</dbReference>
<comment type="pathway">
    <text evidence="1">Secondary metabolite biosynthesis.</text>
</comment>